<dbReference type="RefSeq" id="XP_017995634.1">
    <property type="nucleotide sequence ID" value="XM_018141188.1"/>
</dbReference>
<dbReference type="Proteomes" id="UP000038010">
    <property type="component" value="Unassembled WGS sequence"/>
</dbReference>
<organism evidence="1 2">
    <name type="scientific">Cyphellophora attinorum</name>
    <dbReference type="NCBI Taxonomy" id="1664694"/>
    <lineage>
        <taxon>Eukaryota</taxon>
        <taxon>Fungi</taxon>
        <taxon>Dikarya</taxon>
        <taxon>Ascomycota</taxon>
        <taxon>Pezizomycotina</taxon>
        <taxon>Eurotiomycetes</taxon>
        <taxon>Chaetothyriomycetidae</taxon>
        <taxon>Chaetothyriales</taxon>
        <taxon>Cyphellophoraceae</taxon>
        <taxon>Cyphellophora</taxon>
    </lineage>
</organism>
<name>A0A0N0NIC2_9EURO</name>
<protein>
    <submittedName>
        <fullName evidence="1">Uncharacterized protein</fullName>
    </submittedName>
</protein>
<dbReference type="OrthoDB" id="4192220at2759"/>
<sequence length="468" mass="52873">MRSIPDSELMAELSLPNELAAPILRHLYIADQTTFTTALRVSPAWHDLGLPILCEDVVLRTSAQIIGLAKAPDLTRFQSTRSLTIAIPPMNTDLAESDSIVDFDLHWSNFGTHGFHASLLKALATVLPAFTRLESFSFHITAVSSLPQGYDIDNHLLSEIVAALPDTVRHLEIDTRGSDSVDDDDIEHNRQRHLCSTIADRLDRLESLRLHVGNICSDLFKKPSSTIHTLVINLMSATGLTEAQECDFSMPYYNETDETRQEFGHQTSARRLLDWAPMIADQWPALRTFLVLDSNTVLPEANDCLELGAIFVRDLLLHTTTAVPIAPFVDPNDRLNQQTFLRYFGHDIVGTLGHVEELLEGPVWHWTDLGARLPSAVKESTQGRKYLWEPAHNRYWRRKVLPPARAVADSVFGSEKWKRKDLIDGRFSCHNGWDAERYAGRQLLETQVLEGDDRDVWFKMPARKDGRP</sequence>
<evidence type="ECO:0000313" key="2">
    <source>
        <dbReference type="Proteomes" id="UP000038010"/>
    </source>
</evidence>
<keyword evidence="2" id="KW-1185">Reference proteome</keyword>
<comment type="caution">
    <text evidence="1">The sequence shown here is derived from an EMBL/GenBank/DDBJ whole genome shotgun (WGS) entry which is preliminary data.</text>
</comment>
<dbReference type="AlphaFoldDB" id="A0A0N0NIC2"/>
<dbReference type="STRING" id="1664694.A0A0N0NIC2"/>
<accession>A0A0N0NIC2</accession>
<evidence type="ECO:0000313" key="1">
    <source>
        <dbReference type="EMBL" id="KPI35671.1"/>
    </source>
</evidence>
<dbReference type="GeneID" id="28733068"/>
<gene>
    <name evidence="1" type="ORF">AB675_1307</name>
</gene>
<dbReference type="VEuPathDB" id="FungiDB:AB675_1307"/>
<reference evidence="1 2" key="1">
    <citation type="submission" date="2015-06" db="EMBL/GenBank/DDBJ databases">
        <title>Draft genome of the ant-associated black yeast Phialophora attae CBS 131958.</title>
        <authorList>
            <person name="Moreno L.F."/>
            <person name="Stielow B.J."/>
            <person name="de Hoog S."/>
            <person name="Vicente V.A."/>
            <person name="Weiss V.A."/>
            <person name="de Vries M."/>
            <person name="Cruz L.M."/>
            <person name="Souza E.M."/>
        </authorList>
    </citation>
    <scope>NUCLEOTIDE SEQUENCE [LARGE SCALE GENOMIC DNA]</scope>
    <source>
        <strain evidence="1 2">CBS 131958</strain>
    </source>
</reference>
<proteinExistence type="predicted"/>
<dbReference type="EMBL" id="LFJN01000037">
    <property type="protein sequence ID" value="KPI35671.1"/>
    <property type="molecule type" value="Genomic_DNA"/>
</dbReference>